<proteinExistence type="predicted"/>
<accession>A0ABT3ZDN0</accession>
<dbReference type="RefSeq" id="WP_267655315.1">
    <property type="nucleotide sequence ID" value="NZ_JAOVZR010000001.1"/>
</dbReference>
<organism evidence="1 2">
    <name type="scientific">Hoeflea algicola</name>
    <dbReference type="NCBI Taxonomy" id="2983763"/>
    <lineage>
        <taxon>Bacteria</taxon>
        <taxon>Pseudomonadati</taxon>
        <taxon>Pseudomonadota</taxon>
        <taxon>Alphaproteobacteria</taxon>
        <taxon>Hyphomicrobiales</taxon>
        <taxon>Rhizobiaceae</taxon>
        <taxon>Hoeflea</taxon>
    </lineage>
</organism>
<keyword evidence="2" id="KW-1185">Reference proteome</keyword>
<evidence type="ECO:0000313" key="1">
    <source>
        <dbReference type="EMBL" id="MCY0149878.1"/>
    </source>
</evidence>
<reference evidence="1" key="1">
    <citation type="submission" date="2022-10" db="EMBL/GenBank/DDBJ databases">
        <title>Hoeflea sp. G2-23, isolated from marine algae.</title>
        <authorList>
            <person name="Kristyanto S."/>
            <person name="Kim J.M."/>
            <person name="Jeon C.O."/>
        </authorList>
    </citation>
    <scope>NUCLEOTIDE SEQUENCE</scope>
    <source>
        <strain evidence="1">G2-23</strain>
    </source>
</reference>
<comment type="caution">
    <text evidence="1">The sequence shown here is derived from an EMBL/GenBank/DDBJ whole genome shotgun (WGS) entry which is preliminary data.</text>
</comment>
<gene>
    <name evidence="1" type="ORF">OEG84_19780</name>
</gene>
<dbReference type="Proteomes" id="UP001073227">
    <property type="component" value="Unassembled WGS sequence"/>
</dbReference>
<protein>
    <submittedName>
        <fullName evidence="1">Uncharacterized protein</fullName>
    </submittedName>
</protein>
<evidence type="ECO:0000313" key="2">
    <source>
        <dbReference type="Proteomes" id="UP001073227"/>
    </source>
</evidence>
<name>A0ABT3ZDN0_9HYPH</name>
<sequence length="218" mass="23090">MKPHAPNGGQPRQCRDETEQAMDIMEFGDLRAIGTAGCGHDTLAQSSAGPVLGNSELAADTDILPQPTVLDLGLDLGLEALTRAVVASFRANSHITNVMTHISGARWDQIEDALRVILDRGARPLQLSRLEANIVDLICAERGVTGRMLKPYFHAVLCRLLPPAAAASLQAHIMRLHETTVSGVNDAIASVADADATVTTGLGVLRDTGKSKTQGDAR</sequence>
<dbReference type="EMBL" id="JAOVZR010000001">
    <property type="protein sequence ID" value="MCY0149878.1"/>
    <property type="molecule type" value="Genomic_DNA"/>
</dbReference>